<accession>A0A382Q9W1</accession>
<proteinExistence type="predicted"/>
<dbReference type="AlphaFoldDB" id="A0A382Q9W1"/>
<protein>
    <recommendedName>
        <fullName evidence="3">Amino acid permease/ SLC12A domain-containing protein</fullName>
    </recommendedName>
</protein>
<gene>
    <name evidence="2" type="ORF">METZ01_LOCUS333875</name>
</gene>
<sequence>MQGETSQQPQLKRVIGLSGAMMMGLGSIIGTGVFVSLGIGVGIAGPSVLLAIMLAAGVAMCNG</sequence>
<keyword evidence="1" id="KW-1133">Transmembrane helix</keyword>
<evidence type="ECO:0000313" key="2">
    <source>
        <dbReference type="EMBL" id="SVC81021.1"/>
    </source>
</evidence>
<feature type="non-terminal residue" evidence="2">
    <location>
        <position position="63"/>
    </location>
</feature>
<name>A0A382Q9W1_9ZZZZ</name>
<evidence type="ECO:0008006" key="3">
    <source>
        <dbReference type="Google" id="ProtNLM"/>
    </source>
</evidence>
<keyword evidence="1" id="KW-0472">Membrane</keyword>
<keyword evidence="1" id="KW-0812">Transmembrane</keyword>
<dbReference type="EMBL" id="UINC01112232">
    <property type="protein sequence ID" value="SVC81021.1"/>
    <property type="molecule type" value="Genomic_DNA"/>
</dbReference>
<dbReference type="Gene3D" id="1.20.1740.10">
    <property type="entry name" value="Amino acid/polyamine transporter I"/>
    <property type="match status" value="1"/>
</dbReference>
<reference evidence="2" key="1">
    <citation type="submission" date="2018-05" db="EMBL/GenBank/DDBJ databases">
        <authorList>
            <person name="Lanie J.A."/>
            <person name="Ng W.-L."/>
            <person name="Kazmierczak K.M."/>
            <person name="Andrzejewski T.M."/>
            <person name="Davidsen T.M."/>
            <person name="Wayne K.J."/>
            <person name="Tettelin H."/>
            <person name="Glass J.I."/>
            <person name="Rusch D."/>
            <person name="Podicherti R."/>
            <person name="Tsui H.-C.T."/>
            <person name="Winkler M.E."/>
        </authorList>
    </citation>
    <scope>NUCLEOTIDE SEQUENCE</scope>
</reference>
<organism evidence="2">
    <name type="scientific">marine metagenome</name>
    <dbReference type="NCBI Taxonomy" id="408172"/>
    <lineage>
        <taxon>unclassified sequences</taxon>
        <taxon>metagenomes</taxon>
        <taxon>ecological metagenomes</taxon>
    </lineage>
</organism>
<evidence type="ECO:0000256" key="1">
    <source>
        <dbReference type="SAM" id="Phobius"/>
    </source>
</evidence>
<feature type="transmembrane region" description="Helical" evidence="1">
    <location>
        <begin position="14"/>
        <end position="37"/>
    </location>
</feature>
<feature type="transmembrane region" description="Helical" evidence="1">
    <location>
        <begin position="43"/>
        <end position="61"/>
    </location>
</feature>